<dbReference type="OrthoDB" id="5224967at2759"/>
<dbReference type="EMBL" id="LCUC01000573">
    <property type="protein sequence ID" value="KKY29935.1"/>
    <property type="molecule type" value="Genomic_DNA"/>
</dbReference>
<accession>A0A0G2HP04</accession>
<dbReference type="AlphaFoldDB" id="A0A0G2HP04"/>
<comment type="caution">
    <text evidence="1">The sequence shown here is derived from an EMBL/GenBank/DDBJ whole genome shotgun (WGS) entry which is preliminary data.</text>
</comment>
<evidence type="ECO:0000313" key="1">
    <source>
        <dbReference type="EMBL" id="KKY29935.1"/>
    </source>
</evidence>
<keyword evidence="2" id="KW-1185">Reference proteome</keyword>
<proteinExistence type="predicted"/>
<organism evidence="1 2">
    <name type="scientific">Diaporthe ampelina</name>
    <dbReference type="NCBI Taxonomy" id="1214573"/>
    <lineage>
        <taxon>Eukaryota</taxon>
        <taxon>Fungi</taxon>
        <taxon>Dikarya</taxon>
        <taxon>Ascomycota</taxon>
        <taxon>Pezizomycotina</taxon>
        <taxon>Sordariomycetes</taxon>
        <taxon>Sordariomycetidae</taxon>
        <taxon>Diaporthales</taxon>
        <taxon>Diaporthaceae</taxon>
        <taxon>Diaporthe</taxon>
    </lineage>
</organism>
<protein>
    <submittedName>
        <fullName evidence="1">Uncharacterized protein</fullName>
    </submittedName>
</protein>
<dbReference type="Proteomes" id="UP000034680">
    <property type="component" value="Unassembled WGS sequence"/>
</dbReference>
<name>A0A0G2HP04_9PEZI</name>
<reference evidence="1 2" key="1">
    <citation type="submission" date="2015-05" db="EMBL/GenBank/DDBJ databases">
        <title>Distinctive expansion of gene families associated with plant cell wall degradation and secondary metabolism in the genomes of grapevine trunk pathogens.</title>
        <authorList>
            <person name="Lawrence D.P."/>
            <person name="Travadon R."/>
            <person name="Rolshausen P.E."/>
            <person name="Baumgartner K."/>
        </authorList>
    </citation>
    <scope>NUCLEOTIDE SEQUENCE [LARGE SCALE GENOMIC DNA]</scope>
    <source>
        <strain evidence="1">DA912</strain>
    </source>
</reference>
<reference evidence="1 2" key="2">
    <citation type="submission" date="2015-05" db="EMBL/GenBank/DDBJ databases">
        <authorList>
            <person name="Morales-Cruz A."/>
            <person name="Amrine K.C."/>
            <person name="Cantu D."/>
        </authorList>
    </citation>
    <scope>NUCLEOTIDE SEQUENCE [LARGE SCALE GENOMIC DNA]</scope>
    <source>
        <strain evidence="1">DA912</strain>
    </source>
</reference>
<sequence length="289" mass="32741">MALRIAQLAFDRLISDVEREVLRYPMGDGHQGLLRSSFQTEVGASIPNTTTLTPDKQEEIAEKAQAIFRHHCWINLLDPRWDMLKPKMVKHMDDGTVTDPDDWAPPRPRSRHVKGKPVPCALCGEKIIAPLDHLAYKHGIDTVANRYTTRAAHIKKIGGEFVVQHLIQDGAELNRLQGAIWAVEDKLKRLVKGYQSKHNLPLHIVYEVSRSHPSFVFNRQKGGLRRKDLDHKLVELRGVGLMQGELHNGQGQGTYSEVLADLQKLLKEEQRKARSPDLIADEADSRGRM</sequence>
<evidence type="ECO:0000313" key="2">
    <source>
        <dbReference type="Proteomes" id="UP000034680"/>
    </source>
</evidence>
<gene>
    <name evidence="1" type="ORF">UCDDA912_g10111</name>
</gene>